<dbReference type="GO" id="GO:0046654">
    <property type="term" value="P:tetrahydrofolate biosynthetic process"/>
    <property type="evidence" value="ECO:0007669"/>
    <property type="project" value="UniProtKB-UniPathway"/>
</dbReference>
<evidence type="ECO:0000256" key="15">
    <source>
        <dbReference type="ARBA" id="ARBA00030592"/>
    </source>
</evidence>
<sequence length="421" mass="46831">MSKLPLESHCDDWSLSQWLCYLETIHTQEIDLGLDRINRVAKSMSISLDFAKVLTVAGTNGKGTTCAFIENYLLSRNKTVSVYSSPHIERFNERLRTNRVEVEDKYWIAALSKVERARQSTSLTYYEFTTLAAFVILAELSPEYIILEVGLGGRLDATNIINPDIAVLTSVALDHQAFLGNTREAIGYEKAGIFRSGIPAVIGEKDTPTTVLNHAENIGARVIQREYDFKVVDDENSQLWNWQSGDIKLNGLVTPFIPKDNVATAIAVISNLGFELTQSQLNSVISETKVPGRTELFHDKCDVMLDVGHNPHAVNYLAGVLKRLNYSKVHAVVGMLKDKDITATLSTISETVDYWYFASLPTERAATSEEISQLAKVNSNCFDNVKQAYTMAKNNACSDELVLVFGSFFTVAEIRPILLSD</sequence>
<evidence type="ECO:0000256" key="7">
    <source>
        <dbReference type="ARBA" id="ARBA00019357"/>
    </source>
</evidence>
<protein>
    <recommendedName>
        <fullName evidence="7">Dihydrofolate synthase/folylpolyglutamate synthase</fullName>
        <ecNumber evidence="5">6.3.2.12</ecNumber>
        <ecNumber evidence="6">6.3.2.17</ecNumber>
    </recommendedName>
    <alternativeName>
        <fullName evidence="16">Folylpoly-gamma-glutamate synthetase-dihydrofolate synthetase</fullName>
    </alternativeName>
    <alternativeName>
        <fullName evidence="14">Folylpolyglutamate synthetase</fullName>
    </alternativeName>
    <alternativeName>
        <fullName evidence="15">Tetrahydrofolylpolyglutamate synthase</fullName>
    </alternativeName>
</protein>
<comment type="pathway">
    <text evidence="2">Cofactor biosynthesis; tetrahydrofolate biosynthesis; 7,8-dihydrofolate from 2-amino-4-hydroxy-6-hydroxymethyl-7,8-dihydropteridine diphosphate and 4-aminobenzoate: step 2/2.</text>
</comment>
<evidence type="ECO:0000256" key="11">
    <source>
        <dbReference type="ARBA" id="ARBA00022840"/>
    </source>
</evidence>
<dbReference type="SUPFAM" id="SSF53623">
    <property type="entry name" value="MurD-like peptide ligases, catalytic domain"/>
    <property type="match status" value="1"/>
</dbReference>
<comment type="catalytic activity">
    <reaction evidence="18">
        <text>10-formyltetrahydrofolyl-(gamma-L-Glu)(n) + L-glutamate + ATP = 10-formyltetrahydrofolyl-(gamma-L-Glu)(n+1) + ADP + phosphate + H(+)</text>
        <dbReference type="Rhea" id="RHEA:51904"/>
        <dbReference type="Rhea" id="RHEA-COMP:13088"/>
        <dbReference type="Rhea" id="RHEA-COMP:14300"/>
        <dbReference type="ChEBI" id="CHEBI:15378"/>
        <dbReference type="ChEBI" id="CHEBI:29985"/>
        <dbReference type="ChEBI" id="CHEBI:30616"/>
        <dbReference type="ChEBI" id="CHEBI:43474"/>
        <dbReference type="ChEBI" id="CHEBI:134413"/>
        <dbReference type="ChEBI" id="CHEBI:456216"/>
        <dbReference type="EC" id="6.3.2.17"/>
    </reaction>
</comment>
<name>A0A7Y0LB99_9GAMM</name>
<dbReference type="InterPro" id="IPR036565">
    <property type="entry name" value="Mur-like_cat_sf"/>
</dbReference>
<evidence type="ECO:0000313" key="24">
    <source>
        <dbReference type="EMBL" id="NMP31256.1"/>
    </source>
</evidence>
<dbReference type="EMBL" id="JABBXH010000002">
    <property type="protein sequence ID" value="NMP31256.1"/>
    <property type="molecule type" value="Genomic_DNA"/>
</dbReference>
<dbReference type="UniPathway" id="UPA00077">
    <property type="reaction ID" value="UER00157"/>
</dbReference>
<keyword evidence="25" id="KW-1185">Reference proteome</keyword>
<dbReference type="NCBIfam" id="TIGR01499">
    <property type="entry name" value="folC"/>
    <property type="match status" value="1"/>
</dbReference>
<evidence type="ECO:0000259" key="22">
    <source>
        <dbReference type="Pfam" id="PF02875"/>
    </source>
</evidence>
<accession>A0A7Y0LB99</accession>
<reference evidence="24 25" key="1">
    <citation type="submission" date="2020-04" db="EMBL/GenBank/DDBJ databases">
        <title>Thalassotalea sp. M1531, isolated from the surface of marine red alga.</title>
        <authorList>
            <person name="Pang L."/>
            <person name="Lu D.-C."/>
        </authorList>
    </citation>
    <scope>NUCLEOTIDE SEQUENCE [LARGE SCALE GENOMIC DNA]</scope>
    <source>
        <strain evidence="24 25">M1531</strain>
    </source>
</reference>
<comment type="catalytic activity">
    <reaction evidence="17">
        <text>(6S)-5,6,7,8-tetrahydrofolyl-(gamma-L-Glu)(n) + L-glutamate + ATP = (6S)-5,6,7,8-tetrahydrofolyl-(gamma-L-Glu)(n+1) + ADP + phosphate + H(+)</text>
        <dbReference type="Rhea" id="RHEA:10580"/>
        <dbReference type="Rhea" id="RHEA-COMP:14738"/>
        <dbReference type="Rhea" id="RHEA-COMP:14740"/>
        <dbReference type="ChEBI" id="CHEBI:15378"/>
        <dbReference type="ChEBI" id="CHEBI:29985"/>
        <dbReference type="ChEBI" id="CHEBI:30616"/>
        <dbReference type="ChEBI" id="CHEBI:43474"/>
        <dbReference type="ChEBI" id="CHEBI:141005"/>
        <dbReference type="ChEBI" id="CHEBI:456216"/>
        <dbReference type="EC" id="6.3.2.17"/>
    </reaction>
</comment>
<evidence type="ECO:0000256" key="14">
    <source>
        <dbReference type="ARBA" id="ARBA00030048"/>
    </source>
</evidence>
<dbReference type="NCBIfam" id="NF008101">
    <property type="entry name" value="PRK10846.1"/>
    <property type="match status" value="1"/>
</dbReference>
<dbReference type="InterPro" id="IPR004101">
    <property type="entry name" value="Mur_ligase_C"/>
</dbReference>
<feature type="domain" description="Mur ligase central" evidence="23">
    <location>
        <begin position="56"/>
        <end position="224"/>
    </location>
</feature>
<evidence type="ECO:0000256" key="6">
    <source>
        <dbReference type="ARBA" id="ARBA00013025"/>
    </source>
</evidence>
<feature type="domain" description="Mur ligase C-terminal" evidence="22">
    <location>
        <begin position="292"/>
        <end position="408"/>
    </location>
</feature>
<dbReference type="Gene3D" id="3.90.190.20">
    <property type="entry name" value="Mur ligase, C-terminal domain"/>
    <property type="match status" value="1"/>
</dbReference>
<keyword evidence="13" id="KW-0289">Folate biosynthesis</keyword>
<dbReference type="InterPro" id="IPR001645">
    <property type="entry name" value="Folylpolyglutamate_synth"/>
</dbReference>
<comment type="caution">
    <text evidence="24">The sequence shown here is derived from an EMBL/GenBank/DDBJ whole genome shotgun (WGS) entry which is preliminary data.</text>
</comment>
<dbReference type="PROSITE" id="PS01012">
    <property type="entry name" value="FOLYLPOLYGLU_SYNT_2"/>
    <property type="match status" value="1"/>
</dbReference>
<dbReference type="EC" id="6.3.2.12" evidence="5"/>
<evidence type="ECO:0000256" key="17">
    <source>
        <dbReference type="ARBA" id="ARBA00047493"/>
    </source>
</evidence>
<dbReference type="PANTHER" id="PTHR11136:SF0">
    <property type="entry name" value="DIHYDROFOLATE SYNTHETASE-RELATED"/>
    <property type="match status" value="1"/>
</dbReference>
<dbReference type="GO" id="GO:0004326">
    <property type="term" value="F:tetrahydrofolylpolyglutamate synthase activity"/>
    <property type="evidence" value="ECO:0007669"/>
    <property type="project" value="UniProtKB-EC"/>
</dbReference>
<dbReference type="Pfam" id="PF02875">
    <property type="entry name" value="Mur_ligase_C"/>
    <property type="match status" value="1"/>
</dbReference>
<evidence type="ECO:0000256" key="9">
    <source>
        <dbReference type="ARBA" id="ARBA00022723"/>
    </source>
</evidence>
<organism evidence="24 25">
    <name type="scientific">Thalassotalea algicola</name>
    <dbReference type="NCBI Taxonomy" id="2716224"/>
    <lineage>
        <taxon>Bacteria</taxon>
        <taxon>Pseudomonadati</taxon>
        <taxon>Pseudomonadota</taxon>
        <taxon>Gammaproteobacteria</taxon>
        <taxon>Alteromonadales</taxon>
        <taxon>Colwelliaceae</taxon>
        <taxon>Thalassotalea</taxon>
    </lineage>
</organism>
<dbReference type="Gene3D" id="3.40.1190.10">
    <property type="entry name" value="Mur-like, catalytic domain"/>
    <property type="match status" value="1"/>
</dbReference>
<comment type="function">
    <text evidence="1">Functions in two distinct reactions of the de novo folate biosynthetic pathway. Catalyzes the addition of a glutamate residue to dihydropteroate (7,8-dihydropteroate or H2Pte) to form dihydrofolate (7,8-dihydrofolate monoglutamate or H2Pte-Glu). Also catalyzes successive additions of L-glutamate to tetrahydrofolate or 10-formyltetrahydrofolate or 5,10-methylenetetrahydrofolate, leading to folylpolyglutamate derivatives.</text>
</comment>
<evidence type="ECO:0000256" key="16">
    <source>
        <dbReference type="ARBA" id="ARBA00032510"/>
    </source>
</evidence>
<dbReference type="Pfam" id="PF08245">
    <property type="entry name" value="Mur_ligase_M"/>
    <property type="match status" value="1"/>
</dbReference>
<dbReference type="InterPro" id="IPR013221">
    <property type="entry name" value="Mur_ligase_cen"/>
</dbReference>
<dbReference type="SUPFAM" id="SSF53244">
    <property type="entry name" value="MurD-like peptide ligases, peptide-binding domain"/>
    <property type="match status" value="1"/>
</dbReference>
<keyword evidence="11 21" id="KW-0067">ATP-binding</keyword>
<evidence type="ECO:0000256" key="19">
    <source>
        <dbReference type="ARBA" id="ARBA00049035"/>
    </source>
</evidence>
<evidence type="ECO:0000256" key="12">
    <source>
        <dbReference type="ARBA" id="ARBA00022842"/>
    </source>
</evidence>
<dbReference type="GO" id="GO:0046656">
    <property type="term" value="P:folic acid biosynthetic process"/>
    <property type="evidence" value="ECO:0007669"/>
    <property type="project" value="UniProtKB-KW"/>
</dbReference>
<evidence type="ECO:0000256" key="10">
    <source>
        <dbReference type="ARBA" id="ARBA00022741"/>
    </source>
</evidence>
<gene>
    <name evidence="24" type="primary">folC</name>
    <name evidence="24" type="ORF">HII17_06760</name>
</gene>
<comment type="similarity">
    <text evidence="4 21">Belongs to the folylpolyglutamate synthase family.</text>
</comment>
<evidence type="ECO:0000256" key="20">
    <source>
        <dbReference type="ARBA" id="ARBA00049161"/>
    </source>
</evidence>
<dbReference type="PIRSF" id="PIRSF001563">
    <property type="entry name" value="Folylpolyglu_synth"/>
    <property type="match status" value="1"/>
</dbReference>
<comment type="catalytic activity">
    <reaction evidence="20">
        <text>7,8-dihydropteroate + L-glutamate + ATP = 7,8-dihydrofolate + ADP + phosphate + H(+)</text>
        <dbReference type="Rhea" id="RHEA:23584"/>
        <dbReference type="ChEBI" id="CHEBI:15378"/>
        <dbReference type="ChEBI" id="CHEBI:17839"/>
        <dbReference type="ChEBI" id="CHEBI:29985"/>
        <dbReference type="ChEBI" id="CHEBI:30616"/>
        <dbReference type="ChEBI" id="CHEBI:43474"/>
        <dbReference type="ChEBI" id="CHEBI:57451"/>
        <dbReference type="ChEBI" id="CHEBI:456216"/>
        <dbReference type="EC" id="6.3.2.12"/>
    </reaction>
</comment>
<keyword evidence="12" id="KW-0460">Magnesium</keyword>
<dbReference type="InterPro" id="IPR018109">
    <property type="entry name" value="Folylpolyglutamate_synth_CS"/>
</dbReference>
<dbReference type="GO" id="GO:0005524">
    <property type="term" value="F:ATP binding"/>
    <property type="evidence" value="ECO:0007669"/>
    <property type="project" value="UniProtKB-KW"/>
</dbReference>
<dbReference type="RefSeq" id="WP_169074583.1">
    <property type="nucleotide sequence ID" value="NZ_JABBXH010000002.1"/>
</dbReference>
<dbReference type="Proteomes" id="UP000568664">
    <property type="component" value="Unassembled WGS sequence"/>
</dbReference>
<evidence type="ECO:0000256" key="21">
    <source>
        <dbReference type="PIRNR" id="PIRNR001563"/>
    </source>
</evidence>
<evidence type="ECO:0000256" key="18">
    <source>
        <dbReference type="ARBA" id="ARBA00047808"/>
    </source>
</evidence>
<evidence type="ECO:0000313" key="25">
    <source>
        <dbReference type="Proteomes" id="UP000568664"/>
    </source>
</evidence>
<dbReference type="GO" id="GO:0008841">
    <property type="term" value="F:dihydrofolate synthase activity"/>
    <property type="evidence" value="ECO:0007669"/>
    <property type="project" value="UniProtKB-EC"/>
</dbReference>
<evidence type="ECO:0000259" key="23">
    <source>
        <dbReference type="Pfam" id="PF08245"/>
    </source>
</evidence>
<dbReference type="PANTHER" id="PTHR11136">
    <property type="entry name" value="FOLYLPOLYGLUTAMATE SYNTHASE-RELATED"/>
    <property type="match status" value="1"/>
</dbReference>
<keyword evidence="9" id="KW-0479">Metal-binding</keyword>
<dbReference type="GO" id="GO:0046872">
    <property type="term" value="F:metal ion binding"/>
    <property type="evidence" value="ECO:0007669"/>
    <property type="project" value="UniProtKB-KW"/>
</dbReference>
<proteinExistence type="inferred from homology"/>
<keyword evidence="8 21" id="KW-0436">Ligase</keyword>
<evidence type="ECO:0000256" key="8">
    <source>
        <dbReference type="ARBA" id="ARBA00022598"/>
    </source>
</evidence>
<comment type="catalytic activity">
    <reaction evidence="19">
        <text>(6R)-5,10-methylenetetrahydrofolyl-(gamma-L-Glu)(n) + L-glutamate + ATP = (6R)-5,10-methylenetetrahydrofolyl-(gamma-L-Glu)(n+1) + ADP + phosphate + H(+)</text>
        <dbReference type="Rhea" id="RHEA:51912"/>
        <dbReference type="Rhea" id="RHEA-COMP:13257"/>
        <dbReference type="Rhea" id="RHEA-COMP:13258"/>
        <dbReference type="ChEBI" id="CHEBI:15378"/>
        <dbReference type="ChEBI" id="CHEBI:29985"/>
        <dbReference type="ChEBI" id="CHEBI:30616"/>
        <dbReference type="ChEBI" id="CHEBI:43474"/>
        <dbReference type="ChEBI" id="CHEBI:136572"/>
        <dbReference type="ChEBI" id="CHEBI:456216"/>
        <dbReference type="EC" id="6.3.2.17"/>
    </reaction>
</comment>
<evidence type="ECO:0000256" key="13">
    <source>
        <dbReference type="ARBA" id="ARBA00022909"/>
    </source>
</evidence>
<comment type="pathway">
    <text evidence="3">Cofactor biosynthesis; tetrahydrofolylpolyglutamate biosynthesis.</text>
</comment>
<evidence type="ECO:0000256" key="2">
    <source>
        <dbReference type="ARBA" id="ARBA00004799"/>
    </source>
</evidence>
<dbReference type="AlphaFoldDB" id="A0A7Y0LB99"/>
<dbReference type="InterPro" id="IPR036615">
    <property type="entry name" value="Mur_ligase_C_dom_sf"/>
</dbReference>
<dbReference type="EC" id="6.3.2.17" evidence="6"/>
<dbReference type="GO" id="GO:0005737">
    <property type="term" value="C:cytoplasm"/>
    <property type="evidence" value="ECO:0007669"/>
    <property type="project" value="TreeGrafter"/>
</dbReference>
<evidence type="ECO:0000256" key="5">
    <source>
        <dbReference type="ARBA" id="ARBA00013023"/>
    </source>
</evidence>
<evidence type="ECO:0000256" key="4">
    <source>
        <dbReference type="ARBA" id="ARBA00008276"/>
    </source>
</evidence>
<evidence type="ECO:0000256" key="3">
    <source>
        <dbReference type="ARBA" id="ARBA00005150"/>
    </source>
</evidence>
<evidence type="ECO:0000256" key="1">
    <source>
        <dbReference type="ARBA" id="ARBA00002714"/>
    </source>
</evidence>
<keyword evidence="10 21" id="KW-0547">Nucleotide-binding</keyword>